<dbReference type="NCBIfam" id="TIGR01906">
    <property type="entry name" value="integ_TIGR01906"/>
    <property type="match status" value="1"/>
</dbReference>
<feature type="transmembrane region" description="Helical" evidence="1">
    <location>
        <begin position="205"/>
        <end position="223"/>
    </location>
</feature>
<dbReference type="RefSeq" id="WP_060932069.1">
    <property type="nucleotide sequence ID" value="NZ_KQ959847.1"/>
</dbReference>
<dbReference type="Pfam" id="PF07314">
    <property type="entry name" value="Lit"/>
    <property type="match status" value="1"/>
</dbReference>
<keyword evidence="1" id="KW-0472">Membrane</keyword>
<dbReference type="STRING" id="467210.HMPREF1866_02510"/>
<evidence type="ECO:0000313" key="3">
    <source>
        <dbReference type="Proteomes" id="UP000070394"/>
    </source>
</evidence>
<reference evidence="3" key="1">
    <citation type="submission" date="2016-01" db="EMBL/GenBank/DDBJ databases">
        <authorList>
            <person name="Mitreva M."/>
            <person name="Pepin K.H."/>
            <person name="Mihindukulasuriya K.A."/>
            <person name="Fulton R."/>
            <person name="Fronick C."/>
            <person name="O'Laughlin M."/>
            <person name="Miner T."/>
            <person name="Herter B."/>
            <person name="Rosa B.A."/>
            <person name="Cordes M."/>
            <person name="Tomlinson C."/>
            <person name="Wollam A."/>
            <person name="Palsikar V.B."/>
            <person name="Mardis E.R."/>
            <person name="Wilson R.K."/>
        </authorList>
    </citation>
    <scope>NUCLEOTIDE SEQUENCE [LARGE SCALE GENOMIC DNA]</scope>
    <source>
        <strain evidence="3">DNF00896</strain>
    </source>
</reference>
<feature type="transmembrane region" description="Helical" evidence="1">
    <location>
        <begin position="104"/>
        <end position="124"/>
    </location>
</feature>
<keyword evidence="1" id="KW-1133">Transmembrane helix</keyword>
<dbReference type="EMBL" id="LSDA01000139">
    <property type="protein sequence ID" value="KXB53713.1"/>
    <property type="molecule type" value="Genomic_DNA"/>
</dbReference>
<feature type="transmembrane region" description="Helical" evidence="1">
    <location>
        <begin position="136"/>
        <end position="159"/>
    </location>
</feature>
<dbReference type="OrthoDB" id="9813051at2"/>
<evidence type="ECO:0000256" key="1">
    <source>
        <dbReference type="SAM" id="Phobius"/>
    </source>
</evidence>
<dbReference type="Proteomes" id="UP000070394">
    <property type="component" value="Unassembled WGS sequence"/>
</dbReference>
<dbReference type="InterPro" id="IPR010178">
    <property type="entry name" value="Lit"/>
</dbReference>
<organism evidence="2 3">
    <name type="scientific">Lachnoanaerobaculum saburreum</name>
    <dbReference type="NCBI Taxonomy" id="467210"/>
    <lineage>
        <taxon>Bacteria</taxon>
        <taxon>Bacillati</taxon>
        <taxon>Bacillota</taxon>
        <taxon>Clostridia</taxon>
        <taxon>Lachnospirales</taxon>
        <taxon>Lachnospiraceae</taxon>
        <taxon>Lachnoanaerobaculum</taxon>
    </lineage>
</organism>
<dbReference type="AlphaFoldDB" id="A0A133ZE37"/>
<feature type="transmembrane region" description="Helical" evidence="1">
    <location>
        <begin position="7"/>
        <end position="30"/>
    </location>
</feature>
<sequence>MKFLRFILGIISSFSLMFIALVTSIEIAAYSDFSFYENEYKKYAVTAFVGISMPDLMDVTVDMMHYLNGTKDTLTDVKATIKDVPDTPFFNEREVKHMKDVRNLFVGASRIRSILIAVIILCIISEKLLKGKISSFISNVFVYGTLLSLAVAGVLIFIVSGDFEKYFILFHRIFFTNDLWMLDPTTDNLINIVPEGFFVDMTERILIIFSSIIIFTVGCGTVIKKGFK</sequence>
<proteinExistence type="predicted"/>
<protein>
    <submittedName>
        <fullName evidence="2">TIGR01906 family protein</fullName>
    </submittedName>
</protein>
<keyword evidence="3" id="KW-1185">Reference proteome</keyword>
<dbReference type="PATRIC" id="fig|467210.3.peg.2485"/>
<gene>
    <name evidence="2" type="ORF">HMPREF1866_02510</name>
</gene>
<accession>A0A133ZE37</accession>
<keyword evidence="1" id="KW-0812">Transmembrane</keyword>
<name>A0A133ZE37_9FIRM</name>
<comment type="caution">
    <text evidence="2">The sequence shown here is derived from an EMBL/GenBank/DDBJ whole genome shotgun (WGS) entry which is preliminary data.</text>
</comment>
<evidence type="ECO:0000313" key="2">
    <source>
        <dbReference type="EMBL" id="KXB53713.1"/>
    </source>
</evidence>